<evidence type="ECO:0000256" key="2">
    <source>
        <dbReference type="ARBA" id="ARBA00022603"/>
    </source>
</evidence>
<evidence type="ECO:0000256" key="4">
    <source>
        <dbReference type="ARBA" id="ARBA00022691"/>
    </source>
</evidence>
<keyword evidence="3 7" id="KW-0808">Transferase</keyword>
<dbReference type="NCBIfam" id="NF033452">
    <property type="entry name" value="BREX_1_MTaseX"/>
    <property type="match status" value="1"/>
</dbReference>
<dbReference type="InterPro" id="IPR002052">
    <property type="entry name" value="DNA_methylase_N6_adenine_CS"/>
</dbReference>
<dbReference type="PANTHER" id="PTHR33841:SF1">
    <property type="entry name" value="DNA METHYLTRANSFERASE A"/>
    <property type="match status" value="1"/>
</dbReference>
<protein>
    <recommendedName>
        <fullName evidence="1">site-specific DNA-methyltransferase (adenine-specific)</fullName>
        <ecNumber evidence="1">2.1.1.72</ecNumber>
    </recommendedName>
</protein>
<dbReference type="PANTHER" id="PTHR33841">
    <property type="entry name" value="DNA METHYLTRANSFERASE YEEA-RELATED"/>
    <property type="match status" value="1"/>
</dbReference>
<dbReference type="InterPro" id="IPR047939">
    <property type="entry name" value="BREX_1_PglX"/>
</dbReference>
<dbReference type="InterPro" id="IPR029063">
    <property type="entry name" value="SAM-dependent_MTases_sf"/>
</dbReference>
<evidence type="ECO:0000313" key="7">
    <source>
        <dbReference type="EMBL" id="ASF46372.1"/>
    </source>
</evidence>
<dbReference type="Proteomes" id="UP000197019">
    <property type="component" value="Chromosome"/>
</dbReference>
<dbReference type="InterPro" id="IPR050953">
    <property type="entry name" value="N4_N6_ade-DNA_methylase"/>
</dbReference>
<dbReference type="Gene3D" id="3.40.50.150">
    <property type="entry name" value="Vaccinia Virus protein VP39"/>
    <property type="match status" value="1"/>
</dbReference>
<dbReference type="GO" id="GO:0032259">
    <property type="term" value="P:methylation"/>
    <property type="evidence" value="ECO:0007669"/>
    <property type="project" value="UniProtKB-KW"/>
</dbReference>
<keyword evidence="2 7" id="KW-0489">Methyltransferase</keyword>
<dbReference type="SUPFAM" id="SSF53335">
    <property type="entry name" value="S-adenosyl-L-methionine-dependent methyltransferases"/>
    <property type="match status" value="1"/>
</dbReference>
<sequence>MNKAKLKTYAPQARKDFIAAVTARANRIGLAEKNGTLAIAPAEKNGDFVIIAGQSWPAKISRQRDALLARIDKDGFSQTLEAVAYTWFNRFAALRYMEIHDYLSHGYRALSSRDGGLPELLNAAAELAQNGGLPDLNAEQAIALKLAGDKDGELYRLALIAQCNALAKAMPFLFERIDNESELLLPDNLLLTDSVIAKLVAAIPEQDWQDIEIIGWLYQFYISEKKDQVIGKVVKSEDIPAATQLFTPNWIVKYLVQNSVGRLWTMANPESTLKNEWAYYIEPAEQTPEVQTQLDALIQSRRAEDGGSLNPETITVLDPACGSGHILVEAYAVLKAIYLERGYPLRSIPRLILEKNLYGLDIDDRAAQLAGFALLMKARADDRRLLDNPPQLNVLAIQASNNLNLPLLWQQLDLNRQSQLGTTSSLFADPQTDLTQAIDDSQYRLIKNTLALFEQAETFGALIQIPAGYAEPLQDLLAQCQTLASQGDSFQKTAATTLLPFIRQASVLAMQFDVVVANPPYMGGKGMNPALKEFAKRKFPDSKSDLFAMFMECGFQWCKSSGFNAMVTMQSWMFLSSFEEMRKKLLVSRTISNLVQVGYNSFPEMNSKIAQACVFSVIATHINNFTGRYIDLNSAPQSADKNQVFLGHTKELIHDVCQDNFKKISGSPVAYWVSDKVRFIFENKNIGELANTRKGMVTANNDLFVRTWSEIAISNFCSEANDREFAINSGKKWFPYIMGGEYRKWFGNRNEVVNWKNDGVDIQTKMHPVENRVWATNFNLDFIFKKNINWNSITSSKLSFRASPGGELFASTGLSCFTEDDNFFSILGFLNSKVSGVLLAILAPTLSTNPGDIARLPISKLNENLENEQNQLVKNAILIAITDWNNFETSWDFTDNPLIRQKQNFVGWVSDSVTQQTEATDVGLRDKAANPTYASNNLELCFNQWQTQNCNAIAEMQRLEEENNRLFIEAYGLQDELSPDVPEEQITLTRADREKDSQRLVSYAVGCMMGRYSLDAPGLIYAHAGNIRFDPDRYPSFPADADGIVPITDELWFEDDAANRLNEFLLAVWGADTQDENLAWLAASLGQKPTETAQETIRRYLAGSFYKNHLQTYKKRPIYWLFSSGKHGAFQALVYLHRYHEGTLSRMRTEYVVPLTGKLQSRLDMLEKDAAAAVANATRSKLNKDSERLRKKHLELLAYDEKLRHYADLRIALDLDEGVKVNYGKFGDLLAEVKTVTGSAND</sequence>
<dbReference type="InterPro" id="IPR011639">
    <property type="entry name" value="MethylTrfase_TaqI-like_dom"/>
</dbReference>
<evidence type="ECO:0000256" key="1">
    <source>
        <dbReference type="ARBA" id="ARBA00011900"/>
    </source>
</evidence>
<accession>A0A1Z4BYP1</accession>
<dbReference type="PROSITE" id="PS00092">
    <property type="entry name" value="N6_MTASE"/>
    <property type="match status" value="1"/>
</dbReference>
<evidence type="ECO:0000256" key="3">
    <source>
        <dbReference type="ARBA" id="ARBA00022679"/>
    </source>
</evidence>
<gene>
    <name evidence="7" type="ORF">CEK71_09950</name>
</gene>
<evidence type="ECO:0000313" key="8">
    <source>
        <dbReference type="Proteomes" id="UP000197019"/>
    </source>
</evidence>
<dbReference type="PRINTS" id="PR00507">
    <property type="entry name" value="N12N6MTFRASE"/>
</dbReference>
<dbReference type="Pfam" id="PF07669">
    <property type="entry name" value="Eco57I"/>
    <property type="match status" value="1"/>
</dbReference>
<dbReference type="GO" id="GO:0009007">
    <property type="term" value="F:site-specific DNA-methyltransferase (adenine-specific) activity"/>
    <property type="evidence" value="ECO:0007669"/>
    <property type="project" value="UniProtKB-EC"/>
</dbReference>
<comment type="catalytic activity">
    <reaction evidence="5">
        <text>a 2'-deoxyadenosine in DNA + S-adenosyl-L-methionine = an N(6)-methyl-2'-deoxyadenosine in DNA + S-adenosyl-L-homocysteine + H(+)</text>
        <dbReference type="Rhea" id="RHEA:15197"/>
        <dbReference type="Rhea" id="RHEA-COMP:12418"/>
        <dbReference type="Rhea" id="RHEA-COMP:12419"/>
        <dbReference type="ChEBI" id="CHEBI:15378"/>
        <dbReference type="ChEBI" id="CHEBI:57856"/>
        <dbReference type="ChEBI" id="CHEBI:59789"/>
        <dbReference type="ChEBI" id="CHEBI:90615"/>
        <dbReference type="ChEBI" id="CHEBI:90616"/>
        <dbReference type="EC" id="2.1.1.72"/>
    </reaction>
</comment>
<dbReference type="OrthoDB" id="9784823at2"/>
<organism evidence="7 8">
    <name type="scientific">Methylovulum psychrotolerans</name>
    <dbReference type="NCBI Taxonomy" id="1704499"/>
    <lineage>
        <taxon>Bacteria</taxon>
        <taxon>Pseudomonadati</taxon>
        <taxon>Pseudomonadota</taxon>
        <taxon>Gammaproteobacteria</taxon>
        <taxon>Methylococcales</taxon>
        <taxon>Methylococcaceae</taxon>
        <taxon>Methylovulum</taxon>
    </lineage>
</organism>
<dbReference type="GO" id="GO:0003676">
    <property type="term" value="F:nucleic acid binding"/>
    <property type="evidence" value="ECO:0007669"/>
    <property type="project" value="InterPro"/>
</dbReference>
<dbReference type="RefSeq" id="WP_088619244.1">
    <property type="nucleotide sequence ID" value="NZ_CP022129.1"/>
</dbReference>
<dbReference type="AlphaFoldDB" id="A0A1Z4BYP1"/>
<evidence type="ECO:0000259" key="6">
    <source>
        <dbReference type="Pfam" id="PF07669"/>
    </source>
</evidence>
<reference evidence="7 8" key="1">
    <citation type="submission" date="2017-06" db="EMBL/GenBank/DDBJ databases">
        <title>Genome Sequencing of the methanotroph Methylovulum psychrotolerants str. HV10-M2 isolated from a high-altitude environment.</title>
        <authorList>
            <person name="Mateos-Rivera A."/>
        </authorList>
    </citation>
    <scope>NUCLEOTIDE SEQUENCE [LARGE SCALE GENOMIC DNA]</scope>
    <source>
        <strain evidence="7 8">HV10_M2</strain>
    </source>
</reference>
<dbReference type="KEGG" id="mpsy:CEK71_09950"/>
<dbReference type="REBASE" id="208546">
    <property type="entry name" value="MpsM2ORF9950P"/>
</dbReference>
<name>A0A1Z4BYP1_9GAMM</name>
<keyword evidence="4" id="KW-0949">S-adenosyl-L-methionine</keyword>
<proteinExistence type="predicted"/>
<feature type="domain" description="Type II methyltransferase M.TaqI-like" evidence="6">
    <location>
        <begin position="355"/>
        <end position="600"/>
    </location>
</feature>
<keyword evidence="8" id="KW-1185">Reference proteome</keyword>
<dbReference type="EMBL" id="CP022129">
    <property type="protein sequence ID" value="ASF46372.1"/>
    <property type="molecule type" value="Genomic_DNA"/>
</dbReference>
<dbReference type="EC" id="2.1.1.72" evidence="1"/>
<evidence type="ECO:0000256" key="5">
    <source>
        <dbReference type="ARBA" id="ARBA00047942"/>
    </source>
</evidence>
<dbReference type="GO" id="GO:0006304">
    <property type="term" value="P:DNA modification"/>
    <property type="evidence" value="ECO:0007669"/>
    <property type="project" value="InterPro"/>
</dbReference>